<dbReference type="PROSITE" id="PS51755">
    <property type="entry name" value="OMPR_PHOB"/>
    <property type="match status" value="1"/>
</dbReference>
<dbReference type="SMART" id="SM00382">
    <property type="entry name" value="AAA"/>
    <property type="match status" value="1"/>
</dbReference>
<dbReference type="PANTHER" id="PTHR47691">
    <property type="entry name" value="REGULATOR-RELATED"/>
    <property type="match status" value="1"/>
</dbReference>
<dbReference type="GO" id="GO:0000160">
    <property type="term" value="P:phosphorelay signal transduction system"/>
    <property type="evidence" value="ECO:0007669"/>
    <property type="project" value="InterPro"/>
</dbReference>
<evidence type="ECO:0000259" key="5">
    <source>
        <dbReference type="PROSITE" id="PS51755"/>
    </source>
</evidence>
<dbReference type="InterPro" id="IPR058852">
    <property type="entry name" value="HTH_77"/>
</dbReference>
<dbReference type="Pfam" id="PF03704">
    <property type="entry name" value="BTAD"/>
    <property type="match status" value="1"/>
</dbReference>
<dbReference type="InterPro" id="IPR003593">
    <property type="entry name" value="AAA+_ATPase"/>
</dbReference>
<dbReference type="RefSeq" id="WP_147254888.1">
    <property type="nucleotide sequence ID" value="NZ_VIWU01000001.1"/>
</dbReference>
<dbReference type="Proteomes" id="UP000321261">
    <property type="component" value="Unassembled WGS sequence"/>
</dbReference>
<evidence type="ECO:0000256" key="1">
    <source>
        <dbReference type="ARBA" id="ARBA00005820"/>
    </source>
</evidence>
<feature type="compositionally biased region" description="Pro residues" evidence="4">
    <location>
        <begin position="243"/>
        <end position="254"/>
    </location>
</feature>
<dbReference type="OrthoDB" id="9812579at2"/>
<dbReference type="InterPro" id="IPR027417">
    <property type="entry name" value="P-loop_NTPase"/>
</dbReference>
<keyword evidence="2 3" id="KW-0238">DNA-binding</keyword>
<dbReference type="InterPro" id="IPR016032">
    <property type="entry name" value="Sig_transdc_resp-reg_C-effctor"/>
</dbReference>
<dbReference type="GO" id="GO:0003677">
    <property type="term" value="F:DNA binding"/>
    <property type="evidence" value="ECO:0007669"/>
    <property type="project" value="UniProtKB-UniRule"/>
</dbReference>
<dbReference type="Gene3D" id="1.10.10.10">
    <property type="entry name" value="Winged helix-like DNA-binding domain superfamily/Winged helix DNA-binding domain"/>
    <property type="match status" value="1"/>
</dbReference>
<evidence type="ECO:0000313" key="7">
    <source>
        <dbReference type="Proteomes" id="UP000321261"/>
    </source>
</evidence>
<dbReference type="SMART" id="SM00862">
    <property type="entry name" value="Trans_reg_C"/>
    <property type="match status" value="1"/>
</dbReference>
<dbReference type="CDD" id="cd15831">
    <property type="entry name" value="BTAD"/>
    <property type="match status" value="1"/>
</dbReference>
<dbReference type="EMBL" id="VIWU01000001">
    <property type="protein sequence ID" value="TWF75734.1"/>
    <property type="molecule type" value="Genomic_DNA"/>
</dbReference>
<dbReference type="SMART" id="SM01043">
    <property type="entry name" value="BTAD"/>
    <property type="match status" value="1"/>
</dbReference>
<accession>A0A561SLH3</accession>
<protein>
    <submittedName>
        <fullName evidence="6">Putative ATPase</fullName>
    </submittedName>
</protein>
<dbReference type="SUPFAM" id="SSF46894">
    <property type="entry name" value="C-terminal effector domain of the bipartite response regulators"/>
    <property type="match status" value="1"/>
</dbReference>
<feature type="region of interest" description="Disordered" evidence="4">
    <location>
        <begin position="240"/>
        <end position="266"/>
    </location>
</feature>
<dbReference type="Pfam" id="PF00486">
    <property type="entry name" value="Trans_reg_C"/>
    <property type="match status" value="1"/>
</dbReference>
<dbReference type="AlphaFoldDB" id="A0A561SLH3"/>
<dbReference type="SUPFAM" id="SSF52540">
    <property type="entry name" value="P-loop containing nucleoside triphosphate hydrolases"/>
    <property type="match status" value="1"/>
</dbReference>
<sequence length="971" mass="103450">MLFRVLGPLEVEADTGPVALTGARSRALLTALLLQPGTVVPAHRLIAALWGERLPEDASNALHQVVGRLRRQLGDDVVATGPAGYRLARDPAAVDAERFEADYRAARRIAPEDPAAAEALLDRALGLWRGPAYGEFADGFARAPAARLEELRIAALEDRVALLLRRGDSGAVSRARDLTAQEPLRERPVELLMRALHAGGRTAEALDVYRRHRELLAAELGLDPAPGLRELESALLRGAVRAPAPPPAPPPTATRPPRRDLPWRPGPLLGRERDLHLLVGCLAKQRLVTLVGPGGVGKTRLALEAAHRLAVDRQVWWADLVTVSPQRVSDALAEAAGIEVPRSADPAGSLCAALAGHRGVLCLDNAEHLLQTLAPVVERLADAAPDLAILATSRERIAVAPEHVHLLAPLPLPADDDRDNPAVRLFVDRTPGLEAASLSDDDVRVVSGLCRRLDGLPLAIELGAARAATFGLHELAARLDERLELLAGARRTAAARHRTLRALVDWSYGLLTEDEARLFTRLAVFPGSFTLVQAEAVGADERTAARSVPELLARLVEQSLVQSGQGRFWLLETLRVYAAERLDPADAHRLRARHAGDTAARLASLAPQLSTSDELAAVAAIAALGADLHAAWNHAVDHDRALAVQLAADVYDYAYHRQRRDLLEWGLVVSTWDVEHPKLPIALAAAAAAAWSAGRLSAAQAFADRAAADDAPSVARAVNQCANLANFDGRTDEAVARFSAAAALHRAAGESVRALACEISISLALSYSGRFAAAAARMPDLLERADAAGNPSTLAWAHFVTGEAEVDTDQARAAYAAAAEHAARVDNRLFGNLARTSTLRLAIRHGRADVALTDASRVVDEWEDLRNEAAQWSVLLIVAVLLVRVGASRAGAVLAGAVLAARDRQVSIARDGALLHDAIERVRDRLGTAPTEQALAEGARLPAATAVAHARREIRTALRILDAPGAAVAEV</sequence>
<dbReference type="Gene3D" id="3.40.50.300">
    <property type="entry name" value="P-loop containing nucleotide triphosphate hydrolases"/>
    <property type="match status" value="1"/>
</dbReference>
<dbReference type="InterPro" id="IPR005158">
    <property type="entry name" value="BTAD"/>
</dbReference>
<name>A0A561SLH3_9PSEU</name>
<comment type="caution">
    <text evidence="6">The sequence shown here is derived from an EMBL/GenBank/DDBJ whole genome shotgun (WGS) entry which is preliminary data.</text>
</comment>
<dbReference type="InterPro" id="IPR036388">
    <property type="entry name" value="WH-like_DNA-bd_sf"/>
</dbReference>
<evidence type="ECO:0000256" key="3">
    <source>
        <dbReference type="PROSITE-ProRule" id="PRU01091"/>
    </source>
</evidence>
<gene>
    <name evidence="6" type="ORF">FHX44_111619</name>
</gene>
<dbReference type="Pfam" id="PF13481">
    <property type="entry name" value="AAA_25"/>
    <property type="match status" value="1"/>
</dbReference>
<dbReference type="SUPFAM" id="SSF48452">
    <property type="entry name" value="TPR-like"/>
    <property type="match status" value="2"/>
</dbReference>
<comment type="similarity">
    <text evidence="1">Belongs to the AfsR/DnrI/RedD regulatory family.</text>
</comment>
<dbReference type="GO" id="GO:0006355">
    <property type="term" value="P:regulation of DNA-templated transcription"/>
    <property type="evidence" value="ECO:0007669"/>
    <property type="project" value="InterPro"/>
</dbReference>
<evidence type="ECO:0000256" key="2">
    <source>
        <dbReference type="ARBA" id="ARBA00023125"/>
    </source>
</evidence>
<dbReference type="Gene3D" id="1.25.40.10">
    <property type="entry name" value="Tetratricopeptide repeat domain"/>
    <property type="match status" value="2"/>
</dbReference>
<organism evidence="6 7">
    <name type="scientific">Pseudonocardia hierapolitana</name>
    <dbReference type="NCBI Taxonomy" id="1128676"/>
    <lineage>
        <taxon>Bacteria</taxon>
        <taxon>Bacillati</taxon>
        <taxon>Actinomycetota</taxon>
        <taxon>Actinomycetes</taxon>
        <taxon>Pseudonocardiales</taxon>
        <taxon>Pseudonocardiaceae</taxon>
        <taxon>Pseudonocardia</taxon>
    </lineage>
</organism>
<feature type="domain" description="OmpR/PhoB-type" evidence="5">
    <location>
        <begin position="1"/>
        <end position="89"/>
    </location>
</feature>
<evidence type="ECO:0000256" key="4">
    <source>
        <dbReference type="SAM" id="MobiDB-lite"/>
    </source>
</evidence>
<dbReference type="Pfam" id="PF25872">
    <property type="entry name" value="HTH_77"/>
    <property type="match status" value="1"/>
</dbReference>
<dbReference type="PANTHER" id="PTHR47691:SF3">
    <property type="entry name" value="HTH-TYPE TRANSCRIPTIONAL REGULATOR RV0890C-RELATED"/>
    <property type="match status" value="1"/>
</dbReference>
<feature type="DNA-binding region" description="OmpR/PhoB-type" evidence="3">
    <location>
        <begin position="1"/>
        <end position="89"/>
    </location>
</feature>
<reference evidence="6 7" key="1">
    <citation type="submission" date="2019-06" db="EMBL/GenBank/DDBJ databases">
        <title>Sequencing the genomes of 1000 actinobacteria strains.</title>
        <authorList>
            <person name="Klenk H.-P."/>
        </authorList>
    </citation>
    <scope>NUCLEOTIDE SEQUENCE [LARGE SCALE GENOMIC DNA]</scope>
    <source>
        <strain evidence="6 7">DSM 45671</strain>
    </source>
</reference>
<evidence type="ECO:0000313" key="6">
    <source>
        <dbReference type="EMBL" id="TWF75734.1"/>
    </source>
</evidence>
<dbReference type="InterPro" id="IPR001867">
    <property type="entry name" value="OmpR/PhoB-type_DNA-bd"/>
</dbReference>
<keyword evidence="7" id="KW-1185">Reference proteome</keyword>
<dbReference type="InterPro" id="IPR011990">
    <property type="entry name" value="TPR-like_helical_dom_sf"/>
</dbReference>
<proteinExistence type="inferred from homology"/>